<protein>
    <submittedName>
        <fullName evidence="7">OmpA-OmpF porin, OOP family</fullName>
    </submittedName>
</protein>
<dbReference type="Proteomes" id="UP000184076">
    <property type="component" value="Unassembled WGS sequence"/>
</dbReference>
<evidence type="ECO:0000259" key="6">
    <source>
        <dbReference type="PROSITE" id="PS51123"/>
    </source>
</evidence>
<dbReference type="SUPFAM" id="SSF103088">
    <property type="entry name" value="OmpA-like"/>
    <property type="match status" value="1"/>
</dbReference>
<keyword evidence="2 4" id="KW-0472">Membrane</keyword>
<dbReference type="PANTHER" id="PTHR30329">
    <property type="entry name" value="STATOR ELEMENT OF FLAGELLAR MOTOR COMPLEX"/>
    <property type="match status" value="1"/>
</dbReference>
<evidence type="ECO:0000256" key="1">
    <source>
        <dbReference type="ARBA" id="ARBA00004442"/>
    </source>
</evidence>
<dbReference type="STRING" id="1121391.SAMN02745206_03302"/>
<dbReference type="PANTHER" id="PTHR30329:SF21">
    <property type="entry name" value="LIPOPROTEIN YIAD-RELATED"/>
    <property type="match status" value="1"/>
</dbReference>
<keyword evidence="5" id="KW-0732">Signal</keyword>
<dbReference type="Gene3D" id="3.30.1330.60">
    <property type="entry name" value="OmpA-like domain"/>
    <property type="match status" value="1"/>
</dbReference>
<dbReference type="CDD" id="cd07185">
    <property type="entry name" value="OmpA_C-like"/>
    <property type="match status" value="1"/>
</dbReference>
<dbReference type="InterPro" id="IPR006664">
    <property type="entry name" value="OMP_bac"/>
</dbReference>
<dbReference type="InterPro" id="IPR036737">
    <property type="entry name" value="OmpA-like_sf"/>
</dbReference>
<evidence type="ECO:0000256" key="3">
    <source>
        <dbReference type="ARBA" id="ARBA00023237"/>
    </source>
</evidence>
<sequence length="342" mass="37344">MRKAKFFQAVAAVMVTAGFLLAFSASAQAKMVPKVDNFILFPDQSGSMYMTHGKLGVVKMVAAKDLLMKMNERIPELGYQGALDLFAPWQVVAEPSVYDRAAFGQALEKIPSDQGIFNRLTPMGPGVSSLDSVLSGLRGKTAVIVVSDGGANKGPDPVAAAQAIHSKYPDVCFHVISFAEEAKAQSILKKISEIGGCGVYAEATDLLADEQALNQFVKDVFYAEEGEPQPEVIVLRGVHFDFDKYDIKPEWQPVLDEGADILKNHPQIRIIIEGHTDSIGTEAYNQKLSERRAKAVYDYFEAKGVEGDRMKTVGYGELQPKADNATAEGRAINRRVEIKVVE</sequence>
<dbReference type="InterPro" id="IPR036465">
    <property type="entry name" value="vWFA_dom_sf"/>
</dbReference>
<dbReference type="InterPro" id="IPR006690">
    <property type="entry name" value="OMPA-like_CS"/>
</dbReference>
<evidence type="ECO:0000256" key="4">
    <source>
        <dbReference type="PROSITE-ProRule" id="PRU00473"/>
    </source>
</evidence>
<dbReference type="Gene3D" id="3.40.50.410">
    <property type="entry name" value="von Willebrand factor, type A domain"/>
    <property type="match status" value="1"/>
</dbReference>
<feature type="chain" id="PRO_5013110203" evidence="5">
    <location>
        <begin position="30"/>
        <end position="342"/>
    </location>
</feature>
<organism evidence="7 8">
    <name type="scientific">Desulfacinum infernum DSM 9756</name>
    <dbReference type="NCBI Taxonomy" id="1121391"/>
    <lineage>
        <taxon>Bacteria</taxon>
        <taxon>Pseudomonadati</taxon>
        <taxon>Thermodesulfobacteriota</taxon>
        <taxon>Syntrophobacteria</taxon>
        <taxon>Syntrophobacterales</taxon>
        <taxon>Syntrophobacteraceae</taxon>
        <taxon>Desulfacinum</taxon>
    </lineage>
</organism>
<dbReference type="OrthoDB" id="9805566at2"/>
<name>A0A1M5H8T5_9BACT</name>
<dbReference type="PROSITE" id="PS51123">
    <property type="entry name" value="OMPA_2"/>
    <property type="match status" value="1"/>
</dbReference>
<keyword evidence="8" id="KW-1185">Reference proteome</keyword>
<reference evidence="8" key="1">
    <citation type="submission" date="2016-11" db="EMBL/GenBank/DDBJ databases">
        <authorList>
            <person name="Varghese N."/>
            <person name="Submissions S."/>
        </authorList>
    </citation>
    <scope>NUCLEOTIDE SEQUENCE [LARGE SCALE GENOMIC DNA]</scope>
    <source>
        <strain evidence="8">DSM 9756</strain>
    </source>
</reference>
<accession>A0A1M5H8T5</accession>
<dbReference type="InterPro" id="IPR050330">
    <property type="entry name" value="Bact_OuterMem_StrucFunc"/>
</dbReference>
<dbReference type="PRINTS" id="PR01023">
    <property type="entry name" value="NAFLGMOTY"/>
</dbReference>
<proteinExistence type="predicted"/>
<evidence type="ECO:0000313" key="7">
    <source>
        <dbReference type="EMBL" id="SHG12390.1"/>
    </source>
</evidence>
<dbReference type="InterPro" id="IPR006665">
    <property type="entry name" value="OmpA-like"/>
</dbReference>
<comment type="subcellular location">
    <subcellularLocation>
        <location evidence="1">Cell outer membrane</location>
    </subcellularLocation>
</comment>
<dbReference type="AlphaFoldDB" id="A0A1M5H8T5"/>
<feature type="domain" description="OmpA-like" evidence="6">
    <location>
        <begin position="227"/>
        <end position="342"/>
    </location>
</feature>
<evidence type="ECO:0000256" key="5">
    <source>
        <dbReference type="SAM" id="SignalP"/>
    </source>
</evidence>
<dbReference type="GO" id="GO:0009279">
    <property type="term" value="C:cell outer membrane"/>
    <property type="evidence" value="ECO:0007669"/>
    <property type="project" value="UniProtKB-SubCell"/>
</dbReference>
<dbReference type="PRINTS" id="PR01021">
    <property type="entry name" value="OMPADOMAIN"/>
</dbReference>
<dbReference type="PROSITE" id="PS01068">
    <property type="entry name" value="OMPA_1"/>
    <property type="match status" value="1"/>
</dbReference>
<dbReference type="SUPFAM" id="SSF53300">
    <property type="entry name" value="vWA-like"/>
    <property type="match status" value="1"/>
</dbReference>
<dbReference type="Pfam" id="PF00691">
    <property type="entry name" value="OmpA"/>
    <property type="match status" value="1"/>
</dbReference>
<evidence type="ECO:0000313" key="8">
    <source>
        <dbReference type="Proteomes" id="UP000184076"/>
    </source>
</evidence>
<dbReference type="EMBL" id="FQVB01000043">
    <property type="protein sequence ID" value="SHG12390.1"/>
    <property type="molecule type" value="Genomic_DNA"/>
</dbReference>
<keyword evidence="3" id="KW-0998">Cell outer membrane</keyword>
<dbReference type="RefSeq" id="WP_073041451.1">
    <property type="nucleotide sequence ID" value="NZ_FQVB01000043.1"/>
</dbReference>
<feature type="signal peptide" evidence="5">
    <location>
        <begin position="1"/>
        <end position="29"/>
    </location>
</feature>
<evidence type="ECO:0000256" key="2">
    <source>
        <dbReference type="ARBA" id="ARBA00023136"/>
    </source>
</evidence>
<gene>
    <name evidence="7" type="ORF">SAMN02745206_03302</name>
</gene>